<dbReference type="Pfam" id="PF09346">
    <property type="entry name" value="SMI1_KNR4"/>
    <property type="match status" value="1"/>
</dbReference>
<dbReference type="EMBL" id="CP138858">
    <property type="protein sequence ID" value="WPJ94555.1"/>
    <property type="molecule type" value="Genomic_DNA"/>
</dbReference>
<reference evidence="2 3" key="1">
    <citation type="submission" date="2023-11" db="EMBL/GenBank/DDBJ databases">
        <title>Coraliomargarita sp. nov., isolated from marine algae.</title>
        <authorList>
            <person name="Lee J.K."/>
            <person name="Baek J.H."/>
            <person name="Kim J.M."/>
            <person name="Choi D.G."/>
            <person name="Jeon C.O."/>
        </authorList>
    </citation>
    <scope>NUCLEOTIDE SEQUENCE [LARGE SCALE GENOMIC DNA]</scope>
    <source>
        <strain evidence="2 3">J2-16</strain>
    </source>
</reference>
<evidence type="ECO:0000313" key="3">
    <source>
        <dbReference type="Proteomes" id="UP001324993"/>
    </source>
</evidence>
<dbReference type="InterPro" id="IPR037883">
    <property type="entry name" value="Knr4/Smi1-like_sf"/>
</dbReference>
<feature type="domain" description="Knr4/Smi1-like" evidence="1">
    <location>
        <begin position="13"/>
        <end position="132"/>
    </location>
</feature>
<dbReference type="InterPro" id="IPR018958">
    <property type="entry name" value="Knr4/Smi1-like_dom"/>
</dbReference>
<name>A0ABZ0RHR1_9BACT</name>
<evidence type="ECO:0000259" key="1">
    <source>
        <dbReference type="SMART" id="SM00860"/>
    </source>
</evidence>
<dbReference type="Proteomes" id="UP001324993">
    <property type="component" value="Chromosome"/>
</dbReference>
<protein>
    <submittedName>
        <fullName evidence="2">SMI1/KNR4 family protein</fullName>
    </submittedName>
</protein>
<evidence type="ECO:0000313" key="2">
    <source>
        <dbReference type="EMBL" id="WPJ94555.1"/>
    </source>
</evidence>
<dbReference type="RefSeq" id="WP_319831479.1">
    <property type="nucleotide sequence ID" value="NZ_CP138858.1"/>
</dbReference>
<sequence>MNLESSFSKLFPSASEKEIKELKQQTGGIPEAYREFLNRSNGADGALGQPDSVALRIYPTTEQKKLNEVYEIQKWMPNLWMFGDDSGDYAYCFNREENQASDLWQIVEIPLGDLSPEEVREVENNFSTWAKNRFQVNIK</sequence>
<gene>
    <name evidence="2" type="ORF">SH580_14060</name>
</gene>
<dbReference type="Gene3D" id="3.40.1580.10">
    <property type="entry name" value="SMI1/KNR4-like"/>
    <property type="match status" value="1"/>
</dbReference>
<dbReference type="SUPFAM" id="SSF160631">
    <property type="entry name" value="SMI1/KNR4-like"/>
    <property type="match status" value="1"/>
</dbReference>
<organism evidence="2 3">
    <name type="scientific">Coraliomargarita algicola</name>
    <dbReference type="NCBI Taxonomy" id="3092156"/>
    <lineage>
        <taxon>Bacteria</taxon>
        <taxon>Pseudomonadati</taxon>
        <taxon>Verrucomicrobiota</taxon>
        <taxon>Opitutia</taxon>
        <taxon>Puniceicoccales</taxon>
        <taxon>Coraliomargaritaceae</taxon>
        <taxon>Coraliomargarita</taxon>
    </lineage>
</organism>
<proteinExistence type="predicted"/>
<dbReference type="SMART" id="SM00860">
    <property type="entry name" value="SMI1_KNR4"/>
    <property type="match status" value="1"/>
</dbReference>
<keyword evidence="3" id="KW-1185">Reference proteome</keyword>
<accession>A0ABZ0RHR1</accession>